<sequence>MILSKKNNASNRASAPDQSVARLRSIGLALVVFACVIVVRLFDLMILNHAFYVQLASGAHELYAELFPKRGTVFAQDTRTAEEFPLAMNRDVFIMYADTREITADTQAERNASELSGILGYDDEKKLAVYLQLNKRGDPYEPIEQSLEEDIMKTIEDKQLPGIHFIRKPQRYYPEGRLASQVMGFVGKTDEGTDVGRYGLEGYWQRELAGTGGFFEGIRSAKGKQIPLAGRIFQEAEDGADLLLTIDRTIQFQSCEILRKAMDEYGAQSASLIVMEPYTGAILAMCSLPDFNPNQYNEAESIDVFNNTSIFTAYEPGSVFKPVAMSAAINENIVQPGSVFHDNGFVEAGCTKPIRNSSEKEYGDQTMTGVLENSINTGMVYVVNQLGKEKFVEYIQNFGFGVKKGIGLDTEGSGTIDTLYEKKGNDIDCYTATASFGQGITVTPLQMVTAFGAIANGGKLMKPYIVEEIRYKEGQKQGKIERTKPEVVREVLSGRAASLVAGMLVSVIDSGQAGAAAVPGYYVAGKTGTAQIAGPGGYSEDTNHSFVGFAPVDEPAFVMIVKFEKPQRAFSVSTAAPVFSQVASFILKYYNVPPAR</sequence>
<feature type="transmembrane region" description="Helical" evidence="3">
    <location>
        <begin position="21"/>
        <end position="42"/>
    </location>
</feature>
<dbReference type="Gene3D" id="3.40.710.10">
    <property type="entry name" value="DD-peptidase/beta-lactamase superfamily"/>
    <property type="match status" value="1"/>
</dbReference>
<evidence type="ECO:0000256" key="3">
    <source>
        <dbReference type="SAM" id="Phobius"/>
    </source>
</evidence>
<dbReference type="Gene3D" id="3.90.1310.10">
    <property type="entry name" value="Penicillin-binding protein 2a (Domain 2)"/>
    <property type="match status" value="1"/>
</dbReference>
<evidence type="ECO:0008006" key="8">
    <source>
        <dbReference type="Google" id="ProtNLM"/>
    </source>
</evidence>
<reference evidence="7" key="1">
    <citation type="submission" date="2017-09" db="EMBL/GenBank/DDBJ databases">
        <title>Depth-based differentiation of microbial function through sediment-hosted aquifers and enrichment of novel symbionts in the deep terrestrial subsurface.</title>
        <authorList>
            <person name="Probst A.J."/>
            <person name="Ladd B."/>
            <person name="Jarett J.K."/>
            <person name="Geller-Mcgrath D.E."/>
            <person name="Sieber C.M.K."/>
            <person name="Emerson J.B."/>
            <person name="Anantharaman K."/>
            <person name="Thomas B.C."/>
            <person name="Malmstrom R."/>
            <person name="Stieglmeier M."/>
            <person name="Klingl A."/>
            <person name="Woyke T."/>
            <person name="Ryan C.M."/>
            <person name="Banfield J.F."/>
        </authorList>
    </citation>
    <scope>NUCLEOTIDE SEQUENCE [LARGE SCALE GENOMIC DNA]</scope>
</reference>
<evidence type="ECO:0000259" key="4">
    <source>
        <dbReference type="Pfam" id="PF00905"/>
    </source>
</evidence>
<dbReference type="PANTHER" id="PTHR30627:SF1">
    <property type="entry name" value="PEPTIDOGLYCAN D,D-TRANSPEPTIDASE FTSI"/>
    <property type="match status" value="1"/>
</dbReference>
<keyword evidence="2 3" id="KW-0472">Membrane</keyword>
<dbReference type="Gene3D" id="3.30.450.330">
    <property type="match status" value="1"/>
</dbReference>
<dbReference type="InterPro" id="IPR012338">
    <property type="entry name" value="Beta-lactam/transpept-like"/>
</dbReference>
<dbReference type="PANTHER" id="PTHR30627">
    <property type="entry name" value="PEPTIDOGLYCAN D,D-TRANSPEPTIDASE"/>
    <property type="match status" value="1"/>
</dbReference>
<dbReference type="GO" id="GO:0071555">
    <property type="term" value="P:cell wall organization"/>
    <property type="evidence" value="ECO:0007669"/>
    <property type="project" value="TreeGrafter"/>
</dbReference>
<evidence type="ECO:0000259" key="5">
    <source>
        <dbReference type="Pfam" id="PF03717"/>
    </source>
</evidence>
<keyword evidence="3" id="KW-1133">Transmembrane helix</keyword>
<comment type="caution">
    <text evidence="6">The sequence shown here is derived from an EMBL/GenBank/DDBJ whole genome shotgun (WGS) entry which is preliminary data.</text>
</comment>
<proteinExistence type="predicted"/>
<dbReference type="AlphaFoldDB" id="A0A2H0TPR9"/>
<dbReference type="InterPro" id="IPR036138">
    <property type="entry name" value="PBP_dimer_sf"/>
</dbReference>
<feature type="domain" description="Penicillin-binding protein transpeptidase" evidence="4">
    <location>
        <begin position="271"/>
        <end position="582"/>
    </location>
</feature>
<protein>
    <recommendedName>
        <fullName evidence="8">Penicillin-binding protein 2</fullName>
    </recommendedName>
</protein>
<dbReference type="EMBL" id="PFCB01000028">
    <property type="protein sequence ID" value="PIR74142.1"/>
    <property type="molecule type" value="Genomic_DNA"/>
</dbReference>
<dbReference type="SUPFAM" id="SSF56601">
    <property type="entry name" value="beta-lactamase/transpeptidase-like"/>
    <property type="match status" value="1"/>
</dbReference>
<dbReference type="PROSITE" id="PS51257">
    <property type="entry name" value="PROKAR_LIPOPROTEIN"/>
    <property type="match status" value="1"/>
</dbReference>
<evidence type="ECO:0000256" key="1">
    <source>
        <dbReference type="ARBA" id="ARBA00004370"/>
    </source>
</evidence>
<dbReference type="Proteomes" id="UP000230154">
    <property type="component" value="Unassembled WGS sequence"/>
</dbReference>
<dbReference type="Pfam" id="PF00905">
    <property type="entry name" value="Transpeptidase"/>
    <property type="match status" value="1"/>
</dbReference>
<dbReference type="InterPro" id="IPR001460">
    <property type="entry name" value="PCN-bd_Tpept"/>
</dbReference>
<dbReference type="GO" id="GO:0005886">
    <property type="term" value="C:plasma membrane"/>
    <property type="evidence" value="ECO:0007669"/>
    <property type="project" value="TreeGrafter"/>
</dbReference>
<dbReference type="InterPro" id="IPR005311">
    <property type="entry name" value="PBP_dimer"/>
</dbReference>
<accession>A0A2H0TPR9</accession>
<gene>
    <name evidence="6" type="ORF">COU35_03735</name>
</gene>
<dbReference type="GO" id="GO:0008658">
    <property type="term" value="F:penicillin binding"/>
    <property type="evidence" value="ECO:0007669"/>
    <property type="project" value="InterPro"/>
</dbReference>
<dbReference type="InterPro" id="IPR050515">
    <property type="entry name" value="Beta-lactam/transpept"/>
</dbReference>
<feature type="domain" description="Penicillin-binding protein dimerisation" evidence="5">
    <location>
        <begin position="68"/>
        <end position="226"/>
    </location>
</feature>
<evidence type="ECO:0000256" key="2">
    <source>
        <dbReference type="ARBA" id="ARBA00023136"/>
    </source>
</evidence>
<organism evidence="6 7">
    <name type="scientific">Candidatus Magasanikbacteria bacterium CG10_big_fil_rev_8_21_14_0_10_47_10</name>
    <dbReference type="NCBI Taxonomy" id="1974652"/>
    <lineage>
        <taxon>Bacteria</taxon>
        <taxon>Candidatus Magasanikiibacteriota</taxon>
    </lineage>
</organism>
<dbReference type="Pfam" id="PF03717">
    <property type="entry name" value="PBP_dimer"/>
    <property type="match status" value="1"/>
</dbReference>
<keyword evidence="3" id="KW-0812">Transmembrane</keyword>
<evidence type="ECO:0000313" key="7">
    <source>
        <dbReference type="Proteomes" id="UP000230154"/>
    </source>
</evidence>
<dbReference type="SUPFAM" id="SSF56519">
    <property type="entry name" value="Penicillin binding protein dimerisation domain"/>
    <property type="match status" value="1"/>
</dbReference>
<evidence type="ECO:0000313" key="6">
    <source>
        <dbReference type="EMBL" id="PIR74142.1"/>
    </source>
</evidence>
<name>A0A2H0TPR9_9BACT</name>
<comment type="subcellular location">
    <subcellularLocation>
        <location evidence="1">Membrane</location>
    </subcellularLocation>
</comment>